<dbReference type="RefSeq" id="WP_035131016.1">
    <property type="nucleotide sequence ID" value="NZ_JRLV01000003.1"/>
</dbReference>
<sequence>MENPSAQKLIKKIQVDLFKNGFVAETLITDLKKLREYALEEQVPVLVKAIRLTYEHLEANGAFLIPIPDDEPVDEETELITDGNTVSTENNMESLEYLISLFTDLGNKNNMLDLREYNKALQEF</sequence>
<gene>
    <name evidence="1" type="ORF">Q763_03000</name>
</gene>
<protein>
    <submittedName>
        <fullName evidence="1">Uncharacterized protein</fullName>
    </submittedName>
</protein>
<proteinExistence type="predicted"/>
<reference evidence="1 2" key="1">
    <citation type="submission" date="2013-09" db="EMBL/GenBank/DDBJ databases">
        <authorList>
            <person name="Zeng Z."/>
            <person name="Chen C."/>
        </authorList>
    </citation>
    <scope>NUCLEOTIDE SEQUENCE [LARGE SCALE GENOMIC DNA]</scope>
    <source>
        <strain evidence="1 2">F44-8</strain>
    </source>
</reference>
<dbReference type="Proteomes" id="UP000030129">
    <property type="component" value="Unassembled WGS sequence"/>
</dbReference>
<organism evidence="1 2">
    <name type="scientific">Flavobacterium beibuense F44-8</name>
    <dbReference type="NCBI Taxonomy" id="1406840"/>
    <lineage>
        <taxon>Bacteria</taxon>
        <taxon>Pseudomonadati</taxon>
        <taxon>Bacteroidota</taxon>
        <taxon>Flavobacteriia</taxon>
        <taxon>Flavobacteriales</taxon>
        <taxon>Flavobacteriaceae</taxon>
        <taxon>Flavobacterium</taxon>
    </lineage>
</organism>
<accession>A0A0A2M5E9</accession>
<dbReference type="STRING" id="1406840.Q763_03000"/>
<dbReference type="eggNOG" id="ENOG5032UGQ">
    <property type="taxonomic scope" value="Bacteria"/>
</dbReference>
<evidence type="ECO:0000313" key="2">
    <source>
        <dbReference type="Proteomes" id="UP000030129"/>
    </source>
</evidence>
<comment type="caution">
    <text evidence="1">The sequence shown here is derived from an EMBL/GenBank/DDBJ whole genome shotgun (WGS) entry which is preliminary data.</text>
</comment>
<evidence type="ECO:0000313" key="1">
    <source>
        <dbReference type="EMBL" id="KGO83550.1"/>
    </source>
</evidence>
<name>A0A0A2M5E9_9FLAO</name>
<dbReference type="EMBL" id="JRLV01000003">
    <property type="protein sequence ID" value="KGO83550.1"/>
    <property type="molecule type" value="Genomic_DNA"/>
</dbReference>
<keyword evidence="2" id="KW-1185">Reference proteome</keyword>
<dbReference type="AlphaFoldDB" id="A0A0A2M5E9"/>